<organism evidence="10 11">
    <name type="scientific">Branchiostoma belcheri</name>
    <name type="common">Amphioxus</name>
    <dbReference type="NCBI Taxonomy" id="7741"/>
    <lineage>
        <taxon>Eukaryota</taxon>
        <taxon>Metazoa</taxon>
        <taxon>Chordata</taxon>
        <taxon>Cephalochordata</taxon>
        <taxon>Leptocardii</taxon>
        <taxon>Amphioxiformes</taxon>
        <taxon>Branchiostomatidae</taxon>
        <taxon>Branchiostoma</taxon>
    </lineage>
</organism>
<evidence type="ECO:0000256" key="5">
    <source>
        <dbReference type="PIRSR" id="PIRSR038001-1"/>
    </source>
</evidence>
<dbReference type="Proteomes" id="UP000515135">
    <property type="component" value="Unplaced"/>
</dbReference>
<feature type="region of interest" description="Disordered" evidence="7">
    <location>
        <begin position="1"/>
        <end position="33"/>
    </location>
</feature>
<dbReference type="PIRSF" id="PIRSF038001">
    <property type="entry name" value="Caspase_ICE"/>
    <property type="match status" value="1"/>
</dbReference>
<keyword evidence="10" id="KW-1185">Reference proteome</keyword>
<dbReference type="SUPFAM" id="SSF52129">
    <property type="entry name" value="Caspase-like"/>
    <property type="match status" value="1"/>
</dbReference>
<dbReference type="OrthoDB" id="6114029at2759"/>
<dbReference type="PRINTS" id="PR00376">
    <property type="entry name" value="IL1BCENZYME"/>
</dbReference>
<dbReference type="GO" id="GO:0004197">
    <property type="term" value="F:cysteine-type endopeptidase activity"/>
    <property type="evidence" value="ECO:0007669"/>
    <property type="project" value="InterPro"/>
</dbReference>
<keyword evidence="3" id="KW-0053">Apoptosis</keyword>
<dbReference type="InterPro" id="IPR002138">
    <property type="entry name" value="Pept_C14_p10"/>
</dbReference>
<dbReference type="PANTHER" id="PTHR47901:SF8">
    <property type="entry name" value="CASPASE-3"/>
    <property type="match status" value="1"/>
</dbReference>
<gene>
    <name evidence="11" type="primary">LOC109468013</name>
</gene>
<dbReference type="CDD" id="cd00032">
    <property type="entry name" value="CASc"/>
    <property type="match status" value="1"/>
</dbReference>
<dbReference type="InterPro" id="IPR002398">
    <property type="entry name" value="Pept_C14"/>
</dbReference>
<evidence type="ECO:0000259" key="8">
    <source>
        <dbReference type="PROSITE" id="PS50207"/>
    </source>
</evidence>
<sequence>MDARQRLTRRLPPLPSSLGNKDAQTESESQTPSTLYRRTLRKVVIKKPSPWSCLFPNIAARREQLWYRMKSEPRGLAFILNNKHFDTMKVRHGSDCDSRNMEHLLRALRFNTEVHRDLTAEEIMSELRKFSLRNHSDYDCCAVVLLSHGNAEAIFGTDGKPVSYSAILQPFDGQHCKALINKPKLFFVEACRGDMTDRGADEFPLLLPFSYQVTEANRQRNYFVPCDMPNICDIYLAFSTVPGYTSWRNSQRGSWFVQSLIDVFSEHAAREDLCSLMTRVNQKVALSFESQGGKLTKRKQVPAPVNMMTKKLYFFPEYAR</sequence>
<evidence type="ECO:0000256" key="6">
    <source>
        <dbReference type="RuleBase" id="RU003971"/>
    </source>
</evidence>
<dbReference type="AlphaFoldDB" id="A0A6P4XYP9"/>
<feature type="active site" evidence="5">
    <location>
        <position position="148"/>
    </location>
</feature>
<dbReference type="Pfam" id="PF00656">
    <property type="entry name" value="Peptidase_C14"/>
    <property type="match status" value="1"/>
</dbReference>
<dbReference type="Gene3D" id="3.40.50.1460">
    <property type="match status" value="1"/>
</dbReference>
<feature type="domain" description="Caspase family p10" evidence="8">
    <location>
        <begin position="228"/>
        <end position="316"/>
    </location>
</feature>
<proteinExistence type="inferred from homology"/>
<evidence type="ECO:0000313" key="11">
    <source>
        <dbReference type="RefSeq" id="XP_019621775.1"/>
    </source>
</evidence>
<dbReference type="KEGG" id="bbel:109468013"/>
<comment type="similarity">
    <text evidence="1 6">Belongs to the peptidase C14A family.</text>
</comment>
<evidence type="ECO:0000256" key="4">
    <source>
        <dbReference type="ARBA" id="ARBA00022801"/>
    </source>
</evidence>
<reference evidence="11" key="1">
    <citation type="submission" date="2025-08" db="UniProtKB">
        <authorList>
            <consortium name="RefSeq"/>
        </authorList>
    </citation>
    <scope>IDENTIFICATION</scope>
    <source>
        <tissue evidence="11">Gonad</tissue>
    </source>
</reference>
<name>A0A6P4XYP9_BRABE</name>
<dbReference type="InterPro" id="IPR015917">
    <property type="entry name" value="Pept_C14A"/>
</dbReference>
<evidence type="ECO:0000256" key="7">
    <source>
        <dbReference type="SAM" id="MobiDB-lite"/>
    </source>
</evidence>
<dbReference type="PROSITE" id="PS50207">
    <property type="entry name" value="CASPASE_P10"/>
    <property type="match status" value="1"/>
</dbReference>
<accession>A0A6P4XYP9</accession>
<dbReference type="InterPro" id="IPR001309">
    <property type="entry name" value="Pept_C14_p20"/>
</dbReference>
<dbReference type="SMART" id="SM00115">
    <property type="entry name" value="CASc"/>
    <property type="match status" value="1"/>
</dbReference>
<protein>
    <submittedName>
        <fullName evidence="11">Caspase-3-like</fullName>
    </submittedName>
</protein>
<feature type="domain" description="Caspase family p20" evidence="9">
    <location>
        <begin position="73"/>
        <end position="195"/>
    </location>
</feature>
<feature type="active site" evidence="5">
    <location>
        <position position="191"/>
    </location>
</feature>
<dbReference type="PANTHER" id="PTHR47901">
    <property type="entry name" value="CASPASE RECRUITMENT DOMAIN-CONTAINING PROTEIN 18"/>
    <property type="match status" value="1"/>
</dbReference>
<keyword evidence="4" id="KW-0378">Hydrolase</keyword>
<dbReference type="GeneID" id="109468013"/>
<dbReference type="InterPro" id="IPR029030">
    <property type="entry name" value="Caspase-like_dom_sf"/>
</dbReference>
<dbReference type="InterPro" id="IPR011600">
    <property type="entry name" value="Pept_C14_caspase"/>
</dbReference>
<dbReference type="GO" id="GO:0006508">
    <property type="term" value="P:proteolysis"/>
    <property type="evidence" value="ECO:0007669"/>
    <property type="project" value="UniProtKB-KW"/>
</dbReference>
<dbReference type="PROSITE" id="PS50208">
    <property type="entry name" value="CASPASE_P20"/>
    <property type="match status" value="1"/>
</dbReference>
<dbReference type="FunFam" id="3.40.50.1460:FF:000049">
    <property type="entry name" value="Uncharacterized protein"/>
    <property type="match status" value="1"/>
</dbReference>
<dbReference type="InterPro" id="IPR016129">
    <property type="entry name" value="Caspase_his_AS"/>
</dbReference>
<dbReference type="RefSeq" id="XP_019621775.1">
    <property type="nucleotide sequence ID" value="XM_019766216.1"/>
</dbReference>
<evidence type="ECO:0000259" key="9">
    <source>
        <dbReference type="PROSITE" id="PS50208"/>
    </source>
</evidence>
<dbReference type="PROSITE" id="PS01121">
    <property type="entry name" value="CASPASE_HIS"/>
    <property type="match status" value="1"/>
</dbReference>
<dbReference type="GO" id="GO:0006915">
    <property type="term" value="P:apoptotic process"/>
    <property type="evidence" value="ECO:0007669"/>
    <property type="project" value="UniProtKB-KW"/>
</dbReference>
<evidence type="ECO:0000256" key="3">
    <source>
        <dbReference type="ARBA" id="ARBA00022703"/>
    </source>
</evidence>
<evidence type="ECO:0000256" key="2">
    <source>
        <dbReference type="ARBA" id="ARBA00022670"/>
    </source>
</evidence>
<evidence type="ECO:0000256" key="1">
    <source>
        <dbReference type="ARBA" id="ARBA00010134"/>
    </source>
</evidence>
<keyword evidence="2" id="KW-0645">Protease</keyword>
<evidence type="ECO:0000313" key="10">
    <source>
        <dbReference type="Proteomes" id="UP000515135"/>
    </source>
</evidence>